<comment type="subcellular location">
    <subcellularLocation>
        <location evidence="1">Cell membrane</location>
        <topology evidence="1">Multi-pass membrane protein</topology>
    </subcellularLocation>
</comment>
<dbReference type="GO" id="GO:0005886">
    <property type="term" value="C:plasma membrane"/>
    <property type="evidence" value="ECO:0007669"/>
    <property type="project" value="UniProtKB-SubCell"/>
</dbReference>
<protein>
    <submittedName>
        <fullName evidence="3">Major Facilitator Superfamily protein</fullName>
    </submittedName>
</protein>
<dbReference type="OrthoDB" id="9797740at2"/>
<comment type="caution">
    <text evidence="3">The sequence shown here is derived from an EMBL/GenBank/DDBJ whole genome shotgun (WGS) entry which is preliminary data.</text>
</comment>
<dbReference type="Pfam" id="PF07690">
    <property type="entry name" value="MFS_1"/>
    <property type="match status" value="1"/>
</dbReference>
<dbReference type="Proteomes" id="UP000469440">
    <property type="component" value="Unassembled WGS sequence"/>
</dbReference>
<feature type="transmembrane region" description="Helical" evidence="2">
    <location>
        <begin position="222"/>
        <end position="241"/>
    </location>
</feature>
<feature type="transmembrane region" description="Helical" evidence="2">
    <location>
        <begin position="110"/>
        <end position="127"/>
    </location>
</feature>
<dbReference type="EMBL" id="VWXL01000100">
    <property type="protein sequence ID" value="MVB12729.1"/>
    <property type="molecule type" value="Genomic_DNA"/>
</dbReference>
<accession>A0A6N8I438</accession>
<keyword evidence="2" id="KW-0812">Transmembrane</keyword>
<evidence type="ECO:0000313" key="3">
    <source>
        <dbReference type="EMBL" id="MVB12729.1"/>
    </source>
</evidence>
<feature type="transmembrane region" description="Helical" evidence="2">
    <location>
        <begin position="159"/>
        <end position="180"/>
    </location>
</feature>
<dbReference type="PANTHER" id="PTHR23523:SF2">
    <property type="entry name" value="2-NITROIMIDAZOLE TRANSPORTER"/>
    <property type="match status" value="1"/>
</dbReference>
<dbReference type="GO" id="GO:0022857">
    <property type="term" value="F:transmembrane transporter activity"/>
    <property type="evidence" value="ECO:0007669"/>
    <property type="project" value="InterPro"/>
</dbReference>
<feature type="transmembrane region" description="Helical" evidence="2">
    <location>
        <begin position="20"/>
        <end position="46"/>
    </location>
</feature>
<dbReference type="AlphaFoldDB" id="A0A6N8I438"/>
<name>A0A6N8I438_9FIRM</name>
<keyword evidence="4" id="KW-1185">Reference proteome</keyword>
<feature type="transmembrane region" description="Helical" evidence="2">
    <location>
        <begin position="200"/>
        <end position="216"/>
    </location>
</feature>
<keyword evidence="2" id="KW-1133">Transmembrane helix</keyword>
<reference evidence="3 4" key="1">
    <citation type="submission" date="2019-09" db="EMBL/GenBank/DDBJ databases">
        <title>Genome sequence of Clostridium sp. EA1.</title>
        <authorList>
            <person name="Poehlein A."/>
            <person name="Bengelsdorf F.R."/>
            <person name="Daniel R."/>
        </authorList>
    </citation>
    <scope>NUCLEOTIDE SEQUENCE [LARGE SCALE GENOMIC DNA]</scope>
    <source>
        <strain evidence="3 4">EA1</strain>
    </source>
</reference>
<evidence type="ECO:0000256" key="2">
    <source>
        <dbReference type="SAM" id="Phobius"/>
    </source>
</evidence>
<organism evidence="3 4">
    <name type="scientific">Caproicibacter fermentans</name>
    <dbReference type="NCBI Taxonomy" id="2576756"/>
    <lineage>
        <taxon>Bacteria</taxon>
        <taxon>Bacillati</taxon>
        <taxon>Bacillota</taxon>
        <taxon>Clostridia</taxon>
        <taxon>Eubacteriales</taxon>
        <taxon>Acutalibacteraceae</taxon>
        <taxon>Caproicibacter</taxon>
    </lineage>
</organism>
<proteinExistence type="predicted"/>
<evidence type="ECO:0000313" key="4">
    <source>
        <dbReference type="Proteomes" id="UP000469440"/>
    </source>
</evidence>
<gene>
    <name evidence="3" type="ORF">CAFE_34720</name>
</gene>
<feature type="transmembrane region" description="Helical" evidence="2">
    <location>
        <begin position="67"/>
        <end position="90"/>
    </location>
</feature>
<dbReference type="InterPro" id="IPR011701">
    <property type="entry name" value="MFS"/>
</dbReference>
<feature type="transmembrane region" description="Helical" evidence="2">
    <location>
        <begin position="134"/>
        <end position="153"/>
    </location>
</feature>
<dbReference type="InterPro" id="IPR052524">
    <property type="entry name" value="MFS_Cyanate_Porter"/>
</dbReference>
<dbReference type="PANTHER" id="PTHR23523">
    <property type="match status" value="1"/>
</dbReference>
<dbReference type="InterPro" id="IPR036259">
    <property type="entry name" value="MFS_trans_sf"/>
</dbReference>
<dbReference type="SUPFAM" id="SSF103473">
    <property type="entry name" value="MFS general substrate transporter"/>
    <property type="match status" value="1"/>
</dbReference>
<evidence type="ECO:0000256" key="1">
    <source>
        <dbReference type="ARBA" id="ARBA00004651"/>
    </source>
</evidence>
<dbReference type="Gene3D" id="1.20.1250.20">
    <property type="entry name" value="MFS general substrate transporter like domains"/>
    <property type="match status" value="1"/>
</dbReference>
<sequence>MDQLNKSQEENVSLPPSKSAPFMLIIGIIFIAANLRSPLTAVGPVADQIRGSLQGSSSNKVNLWKSPLAWQVTLYMGLQSVELYCMYAWLPDILVHQGMDSGKAGWMLSLFQLASLPVAFFGSVLAGRKANQRPVVIVASLCVLSGLLGMFFGATGLTFLWMILMGSGCTLTFSLSLIFFSFRTKNADEAARLSGMAQSVGYLLASFGPTLLGFLHDATNNWTLPLAVLIGAAGMCLLAGLGASRDLQITSTVGH</sequence>
<keyword evidence="2" id="KW-0472">Membrane</keyword>